<evidence type="ECO:0000259" key="2">
    <source>
        <dbReference type="Pfam" id="PF19051"/>
    </source>
</evidence>
<feature type="region of interest" description="Disordered" evidence="1">
    <location>
        <begin position="1"/>
        <end position="20"/>
    </location>
</feature>
<feature type="non-terminal residue" evidence="3">
    <location>
        <position position="1"/>
    </location>
</feature>
<feature type="domain" description="Gfo/Idh/MocA-like oxidoreductase bacterial type C-terminal" evidence="2">
    <location>
        <begin position="26"/>
        <end position="94"/>
    </location>
</feature>
<evidence type="ECO:0000256" key="1">
    <source>
        <dbReference type="SAM" id="MobiDB-lite"/>
    </source>
</evidence>
<protein>
    <recommendedName>
        <fullName evidence="2">Gfo/Idh/MocA-like oxidoreductase bacterial type C-terminal domain-containing protein</fullName>
    </recommendedName>
</protein>
<name>X0USS0_9ZZZZ</name>
<dbReference type="Pfam" id="PF19051">
    <property type="entry name" value="GFO_IDH_MocA_C2"/>
    <property type="match status" value="1"/>
</dbReference>
<evidence type="ECO:0000313" key="3">
    <source>
        <dbReference type="EMBL" id="GAF91475.1"/>
    </source>
</evidence>
<dbReference type="EMBL" id="BARS01019487">
    <property type="protein sequence ID" value="GAF91475.1"/>
    <property type="molecule type" value="Genomic_DNA"/>
</dbReference>
<dbReference type="AlphaFoldDB" id="X0USS0"/>
<reference evidence="3" key="1">
    <citation type="journal article" date="2014" name="Front. Microbiol.">
        <title>High frequency of phylogenetically diverse reductive dehalogenase-homologous genes in deep subseafloor sedimentary metagenomes.</title>
        <authorList>
            <person name="Kawai M."/>
            <person name="Futagami T."/>
            <person name="Toyoda A."/>
            <person name="Takaki Y."/>
            <person name="Nishi S."/>
            <person name="Hori S."/>
            <person name="Arai W."/>
            <person name="Tsubouchi T."/>
            <person name="Morono Y."/>
            <person name="Uchiyama I."/>
            <person name="Ito T."/>
            <person name="Fujiyama A."/>
            <person name="Inagaki F."/>
            <person name="Takami H."/>
        </authorList>
    </citation>
    <scope>NUCLEOTIDE SEQUENCE</scope>
    <source>
        <strain evidence="3">Expedition CK06-06</strain>
    </source>
</reference>
<dbReference type="InterPro" id="IPR043906">
    <property type="entry name" value="Gfo/Idh/MocA_OxRdtase_bact_C"/>
</dbReference>
<organism evidence="3">
    <name type="scientific">marine sediment metagenome</name>
    <dbReference type="NCBI Taxonomy" id="412755"/>
    <lineage>
        <taxon>unclassified sequences</taxon>
        <taxon>metagenomes</taxon>
        <taxon>ecological metagenomes</taxon>
    </lineage>
</organism>
<sequence>YGDPVKQLKDDPLPADAWRVRPSGDHMANLFHCVKTREMPVSPVQVQHRTVTACHLTNISLRLGRKLTWDPKAEQITGDDEANAWQKRKQRAGYLVSG</sequence>
<proteinExistence type="predicted"/>
<comment type="caution">
    <text evidence="3">The sequence shown here is derived from an EMBL/GenBank/DDBJ whole genome shotgun (WGS) entry which is preliminary data.</text>
</comment>
<accession>X0USS0</accession>
<gene>
    <name evidence="3" type="ORF">S01H1_31578</name>
</gene>